<dbReference type="OrthoDB" id="19679at2759"/>
<comment type="similarity">
    <text evidence="2">Belongs to the ESS2 family.</text>
</comment>
<keyword evidence="6" id="KW-1185">Reference proteome</keyword>
<evidence type="ECO:0000256" key="4">
    <source>
        <dbReference type="SAM" id="MobiDB-lite"/>
    </source>
</evidence>
<dbReference type="GO" id="GO:0071013">
    <property type="term" value="C:catalytic step 2 spliceosome"/>
    <property type="evidence" value="ECO:0007669"/>
    <property type="project" value="TreeGrafter"/>
</dbReference>
<dbReference type="Pfam" id="PF09751">
    <property type="entry name" value="Es2"/>
    <property type="match status" value="1"/>
</dbReference>
<protein>
    <recommendedName>
        <fullName evidence="7">Nuclear protein Es2</fullName>
    </recommendedName>
</protein>
<evidence type="ECO:0000313" key="6">
    <source>
        <dbReference type="Proteomes" id="UP000557566"/>
    </source>
</evidence>
<feature type="compositionally biased region" description="Polar residues" evidence="4">
    <location>
        <begin position="109"/>
        <end position="124"/>
    </location>
</feature>
<evidence type="ECO:0000256" key="3">
    <source>
        <dbReference type="ARBA" id="ARBA00023242"/>
    </source>
</evidence>
<evidence type="ECO:0000256" key="1">
    <source>
        <dbReference type="ARBA" id="ARBA00004123"/>
    </source>
</evidence>
<feature type="region of interest" description="Disordered" evidence="4">
    <location>
        <begin position="288"/>
        <end position="348"/>
    </location>
</feature>
<dbReference type="AlphaFoldDB" id="A0A8H4V6Q0"/>
<dbReference type="Proteomes" id="UP000557566">
    <property type="component" value="Unassembled WGS sequence"/>
</dbReference>
<feature type="compositionally biased region" description="Polar residues" evidence="4">
    <location>
        <begin position="413"/>
        <end position="423"/>
    </location>
</feature>
<proteinExistence type="inferred from homology"/>
<feature type="region of interest" description="Disordered" evidence="4">
    <location>
        <begin position="364"/>
        <end position="443"/>
    </location>
</feature>
<dbReference type="InterPro" id="IPR019148">
    <property type="entry name" value="Nuclear_protein_DGCR14_ESS-2"/>
</dbReference>
<evidence type="ECO:0000256" key="2">
    <source>
        <dbReference type="ARBA" id="ARBA00009072"/>
    </source>
</evidence>
<dbReference type="PANTHER" id="PTHR12940">
    <property type="entry name" value="ES-2 PROTEIN - RELATED"/>
    <property type="match status" value="1"/>
</dbReference>
<name>A0A8H4V6Q0_9HYPO</name>
<accession>A0A8H4V6Q0</accession>
<feature type="compositionally biased region" description="Basic and acidic residues" evidence="4">
    <location>
        <begin position="364"/>
        <end position="384"/>
    </location>
</feature>
<sequence>MDSTSPNSKALVRKRPESDLMPPPPPVKKLKRPKQVLNEEDYTDTLSHIIVRDFFPGIKVSAVQHEYLDACESRDAAWISTARQKLHDALTPRRPRSLSTPKSLHDNGRTPTTFVGDTPSSAAPTTMIDEKPPPGINMGLSRFQSRYTSEDNESFYKLLDKQNEKKAEKHAWMWNNNKLPSKQMIKQKEVMDRLKKQRSLVDDGFKRDRLAIQDVDSRPARADAWNAAPRNGLMFQPSGLDEGVTTVAQRAEEASRMGPRAIVYENTRIPQPHVPQRPTSPTMSAIRDAAAGRPRHQDRDSSDFSGGETPKVNGYTYVDDENDEPSAAQSSPALDFGPGDAHNPFKLQELRKRESLHERLVERIAKSNKESSRHGLAGKAEKIHVPRFPSSPRIPGNLTPAAQRLLSKMGTPKGSTPSSSFGHSTPKKPRGSLLKSVAKPSSS</sequence>
<feature type="region of interest" description="Disordered" evidence="4">
    <location>
        <begin position="88"/>
        <end position="136"/>
    </location>
</feature>
<comment type="subcellular location">
    <subcellularLocation>
        <location evidence="1">Nucleus</location>
    </subcellularLocation>
</comment>
<evidence type="ECO:0008006" key="7">
    <source>
        <dbReference type="Google" id="ProtNLM"/>
    </source>
</evidence>
<comment type="caution">
    <text evidence="5">The sequence shown here is derived from an EMBL/GenBank/DDBJ whole genome shotgun (WGS) entry which is preliminary data.</text>
</comment>
<dbReference type="PANTHER" id="PTHR12940:SF0">
    <property type="entry name" value="SPLICING FACTOR ESS-2 HOMOLOG"/>
    <property type="match status" value="1"/>
</dbReference>
<organism evidence="5 6">
    <name type="scientific">Ophiocordyceps sinensis</name>
    <dbReference type="NCBI Taxonomy" id="72228"/>
    <lineage>
        <taxon>Eukaryota</taxon>
        <taxon>Fungi</taxon>
        <taxon>Dikarya</taxon>
        <taxon>Ascomycota</taxon>
        <taxon>Pezizomycotina</taxon>
        <taxon>Sordariomycetes</taxon>
        <taxon>Hypocreomycetidae</taxon>
        <taxon>Hypocreales</taxon>
        <taxon>Ophiocordycipitaceae</taxon>
        <taxon>Ophiocordyceps</taxon>
    </lineage>
</organism>
<reference evidence="5 6" key="1">
    <citation type="journal article" date="2020" name="Genome Biol. Evol.">
        <title>A new high-quality draft genome assembly of the Chinese cordyceps Ophiocordyceps sinensis.</title>
        <authorList>
            <person name="Shu R."/>
            <person name="Zhang J."/>
            <person name="Meng Q."/>
            <person name="Zhang H."/>
            <person name="Zhou G."/>
            <person name="Li M."/>
            <person name="Wu P."/>
            <person name="Zhao Y."/>
            <person name="Chen C."/>
            <person name="Qin Q."/>
        </authorList>
    </citation>
    <scope>NUCLEOTIDE SEQUENCE [LARGE SCALE GENOMIC DNA]</scope>
    <source>
        <strain evidence="5 6">IOZ07</strain>
    </source>
</reference>
<feature type="region of interest" description="Disordered" evidence="4">
    <location>
        <begin position="1"/>
        <end position="36"/>
    </location>
</feature>
<dbReference type="EMBL" id="JAAVMX010000004">
    <property type="protein sequence ID" value="KAF4509706.1"/>
    <property type="molecule type" value="Genomic_DNA"/>
</dbReference>
<evidence type="ECO:0000313" key="5">
    <source>
        <dbReference type="EMBL" id="KAF4509706.1"/>
    </source>
</evidence>
<gene>
    <name evidence="5" type="ORF">G6O67_003848</name>
</gene>
<keyword evidence="3" id="KW-0539">Nucleus</keyword>